<evidence type="ECO:0000256" key="3">
    <source>
        <dbReference type="SAM" id="Coils"/>
    </source>
</evidence>
<dbReference type="AlphaFoldDB" id="A0A428MF41"/>
<dbReference type="GO" id="GO:0003677">
    <property type="term" value="F:DNA binding"/>
    <property type="evidence" value="ECO:0007669"/>
    <property type="project" value="InterPro"/>
</dbReference>
<feature type="domain" description="ABC transporter" evidence="4">
    <location>
        <begin position="293"/>
        <end position="508"/>
    </location>
</feature>
<dbReference type="RefSeq" id="WP_125484220.1">
    <property type="nucleotide sequence ID" value="NZ_RSDW01000001.1"/>
</dbReference>
<dbReference type="GO" id="GO:0005524">
    <property type="term" value="F:ATP binding"/>
    <property type="evidence" value="ECO:0007669"/>
    <property type="project" value="UniProtKB-KW"/>
</dbReference>
<dbReference type="InterPro" id="IPR003439">
    <property type="entry name" value="ABC_transporter-like_ATP-bd"/>
</dbReference>
<dbReference type="InterPro" id="IPR032524">
    <property type="entry name" value="ABC_tran_C"/>
</dbReference>
<gene>
    <name evidence="5" type="ORF">EDE15_0976</name>
</gene>
<dbReference type="PANTHER" id="PTHR42855">
    <property type="entry name" value="ABC TRANSPORTER ATP-BINDING SUBUNIT"/>
    <property type="match status" value="1"/>
</dbReference>
<evidence type="ECO:0000259" key="4">
    <source>
        <dbReference type="PROSITE" id="PS50893"/>
    </source>
</evidence>
<dbReference type="EMBL" id="RSDW01000001">
    <property type="protein sequence ID" value="RSL15487.1"/>
    <property type="molecule type" value="Genomic_DNA"/>
</dbReference>
<dbReference type="Gene3D" id="1.10.287.380">
    <property type="entry name" value="Valyl-tRNA synthetase, C-terminal domain"/>
    <property type="match status" value="1"/>
</dbReference>
<accession>A0A428MF41</accession>
<dbReference type="InterPro" id="IPR017871">
    <property type="entry name" value="ABC_transporter-like_CS"/>
</dbReference>
<dbReference type="InterPro" id="IPR003593">
    <property type="entry name" value="AAA+_ATPase"/>
</dbReference>
<keyword evidence="2 5" id="KW-0067">ATP-binding</keyword>
<proteinExistence type="predicted"/>
<comment type="caution">
    <text evidence="5">The sequence shown here is derived from an EMBL/GenBank/DDBJ whole genome shotgun (WGS) entry which is preliminary data.</text>
</comment>
<dbReference type="Proteomes" id="UP000269669">
    <property type="component" value="Unassembled WGS sequence"/>
</dbReference>
<dbReference type="SUPFAM" id="SSF52540">
    <property type="entry name" value="P-loop containing nucleoside triphosphate hydrolases"/>
    <property type="match status" value="2"/>
</dbReference>
<dbReference type="OrthoDB" id="9760950at2"/>
<evidence type="ECO:0000256" key="1">
    <source>
        <dbReference type="ARBA" id="ARBA00022741"/>
    </source>
</evidence>
<feature type="coiled-coil region" evidence="3">
    <location>
        <begin position="541"/>
        <end position="601"/>
    </location>
</feature>
<keyword evidence="6" id="KW-1185">Reference proteome</keyword>
<sequence>MPPILNAQGLTKAFGATALFREISFTVSDGDRIGLIGPNGAGKSTLLKVLAGEEDADAGDVAVRKRARIAYVKQESDFAPGLTIRDVLEAALKQGSIAEAEREGRLRETSGRVGFPTLDAQAAKLSGGWRKRLAIAEAVVTHPDVLLLDEPTNHLDLAGIVWLEELLNEGDFACVLVSHDRYFLENVATEIVELNRVYADGLLRVKGTYSKFIEGKQAYLEAQSKLQESLKNRVKTEVEWLRRGPKARATKAKARIDNAHELIGQLKDVNARVQTSTAGIDFSATDRQTKRLVELEDVSITLGDRKIVEGLNFLIANGMRVGLVGPNGSGKTTLLRLLTGELAASAGEVKKAASLKIVYFSQTRELEEGVTLRRALAPDSDSVVYQGRVIHVASYATKFLFTSEQLNQPVERLSGGERARVLIAKLMLEPADLLLLDEPTNDLDIATLEILEESLLEYTGALVLVTHDRYMLDRVSTIVLGLDGKGGAETFADYSQWEQWRGVAVEEPIAPGNTGKAVASVTSPSAPAGKKKLSYLEAREFAGIEASVEAAEEKLQAARAKVEDPIVATDATKLTAALAEMEVAQEEADRLYARWAELTEKAG</sequence>
<evidence type="ECO:0000313" key="5">
    <source>
        <dbReference type="EMBL" id="RSL15487.1"/>
    </source>
</evidence>
<feature type="domain" description="ABC transporter" evidence="4">
    <location>
        <begin position="5"/>
        <end position="225"/>
    </location>
</feature>
<dbReference type="CDD" id="cd03221">
    <property type="entry name" value="ABCF_EF-3"/>
    <property type="match status" value="2"/>
</dbReference>
<dbReference type="InterPro" id="IPR027417">
    <property type="entry name" value="P-loop_NTPase"/>
</dbReference>
<dbReference type="SMART" id="SM00382">
    <property type="entry name" value="AAA"/>
    <property type="match status" value="2"/>
</dbReference>
<dbReference type="InterPro" id="IPR037118">
    <property type="entry name" value="Val-tRNA_synth_C_sf"/>
</dbReference>
<keyword evidence="1" id="KW-0547">Nucleotide-binding</keyword>
<dbReference type="PROSITE" id="PS00211">
    <property type="entry name" value="ABC_TRANSPORTER_1"/>
    <property type="match status" value="2"/>
</dbReference>
<organism evidence="5 6">
    <name type="scientific">Edaphobacter aggregans</name>
    <dbReference type="NCBI Taxonomy" id="570835"/>
    <lineage>
        <taxon>Bacteria</taxon>
        <taxon>Pseudomonadati</taxon>
        <taxon>Acidobacteriota</taxon>
        <taxon>Terriglobia</taxon>
        <taxon>Terriglobales</taxon>
        <taxon>Acidobacteriaceae</taxon>
        <taxon>Edaphobacter</taxon>
    </lineage>
</organism>
<dbReference type="GO" id="GO:0016887">
    <property type="term" value="F:ATP hydrolysis activity"/>
    <property type="evidence" value="ECO:0007669"/>
    <property type="project" value="InterPro"/>
</dbReference>
<dbReference type="Pfam" id="PF00005">
    <property type="entry name" value="ABC_tran"/>
    <property type="match status" value="2"/>
</dbReference>
<keyword evidence="3" id="KW-0175">Coiled coil</keyword>
<dbReference type="PROSITE" id="PS50893">
    <property type="entry name" value="ABC_TRANSPORTER_2"/>
    <property type="match status" value="2"/>
</dbReference>
<reference evidence="5 6" key="1">
    <citation type="submission" date="2018-12" db="EMBL/GenBank/DDBJ databases">
        <title>Sequencing of bacterial isolates from soil warming experiment in Harvard Forest, Massachusetts, USA.</title>
        <authorList>
            <person name="Deangelis K."/>
        </authorList>
    </citation>
    <scope>NUCLEOTIDE SEQUENCE [LARGE SCALE GENOMIC DNA]</scope>
    <source>
        <strain evidence="5 6">EB153</strain>
    </source>
</reference>
<dbReference type="Gene3D" id="3.40.50.300">
    <property type="entry name" value="P-loop containing nucleotide triphosphate hydrolases"/>
    <property type="match status" value="2"/>
</dbReference>
<protein>
    <submittedName>
        <fullName evidence="5">ATP-binding cassette subfamily F protein uup</fullName>
    </submittedName>
</protein>
<dbReference type="PANTHER" id="PTHR42855:SF2">
    <property type="entry name" value="DRUG RESISTANCE ABC TRANSPORTER,ATP-BINDING PROTEIN"/>
    <property type="match status" value="1"/>
</dbReference>
<dbReference type="InterPro" id="IPR051309">
    <property type="entry name" value="ABCF_ATPase"/>
</dbReference>
<evidence type="ECO:0000256" key="2">
    <source>
        <dbReference type="ARBA" id="ARBA00022840"/>
    </source>
</evidence>
<evidence type="ECO:0000313" key="6">
    <source>
        <dbReference type="Proteomes" id="UP000269669"/>
    </source>
</evidence>
<dbReference type="Pfam" id="PF16326">
    <property type="entry name" value="ABC_tran_CTD"/>
    <property type="match status" value="1"/>
</dbReference>
<name>A0A428MF41_9BACT</name>